<accession>A0A0U1M171</accession>
<dbReference type="InterPro" id="IPR021276">
    <property type="entry name" value="DUF2855"/>
</dbReference>
<dbReference type="EMBL" id="CVMT01000006">
    <property type="protein sequence ID" value="CRG89254.1"/>
    <property type="molecule type" value="Genomic_DNA"/>
</dbReference>
<dbReference type="OrthoDB" id="192702at2759"/>
<dbReference type="STRING" id="28573.A0A0U1M171"/>
<proteinExistence type="predicted"/>
<sequence>MEVHVVSKEDNSRHRVIPFSSLGVSSLNQLTNLTSRVRVRPVVISLTSNNLSYARGGTALRWWDAYPIPSTAPIDSASWGIVPAWGFAVVIESATPGLAPGTLLWGFWPTADVPVDLKLEPGPLDGHWTEVSEPRKVLMTIYNNYEVQPLITSSVKNPSDLTNLAWQALFRPVWQTGYLLNEYVFSRKTTTSQLHSQMEPIHPLGINVSWSQEDADLSGALLISLSASGKTARIFAYQVFKRLEGSRPVKFVQITQAPDLIDSVGSKMGSGLPSDAISYGDLQQALSDGKKVPSWLPTNTPKKVVILDFGGRDSSLECLLQVVSKYYPQESPNLMILQVGSQQKIYKSGELQKSGEEFTRLGKIQVNTSGIRDAALRAIGSKAYFESLAPVWDSWLDSSHSIMPDIRMVWGDGVSGETGIEQGWTRLSRGEVGAQEGLVYRLGTASEK</sequence>
<protein>
    <submittedName>
        <fullName evidence="1">Uncharacterized protein</fullName>
    </submittedName>
</protein>
<dbReference type="Proteomes" id="UP000054383">
    <property type="component" value="Unassembled WGS sequence"/>
</dbReference>
<dbReference type="AlphaFoldDB" id="A0A0U1M171"/>
<reference evidence="1 2" key="1">
    <citation type="submission" date="2015-04" db="EMBL/GenBank/DDBJ databases">
        <authorList>
            <person name="Syromyatnikov M.Y."/>
            <person name="Popov V.N."/>
        </authorList>
    </citation>
    <scope>NUCLEOTIDE SEQUENCE [LARGE SCALE GENOMIC DNA]</scope>
    <source>
        <strain evidence="1">WF-38-12</strain>
    </source>
</reference>
<organism evidence="1 2">
    <name type="scientific">Talaromyces islandicus</name>
    <name type="common">Penicillium islandicum</name>
    <dbReference type="NCBI Taxonomy" id="28573"/>
    <lineage>
        <taxon>Eukaryota</taxon>
        <taxon>Fungi</taxon>
        <taxon>Dikarya</taxon>
        <taxon>Ascomycota</taxon>
        <taxon>Pezizomycotina</taxon>
        <taxon>Eurotiomycetes</taxon>
        <taxon>Eurotiomycetidae</taxon>
        <taxon>Eurotiales</taxon>
        <taxon>Trichocomaceae</taxon>
        <taxon>Talaromyces</taxon>
        <taxon>Talaromyces sect. Islandici</taxon>
    </lineage>
</organism>
<dbReference type="OMA" id="PIHPLGN"/>
<keyword evidence="2" id="KW-1185">Reference proteome</keyword>
<evidence type="ECO:0000313" key="1">
    <source>
        <dbReference type="EMBL" id="CRG89254.1"/>
    </source>
</evidence>
<evidence type="ECO:0000313" key="2">
    <source>
        <dbReference type="Proteomes" id="UP000054383"/>
    </source>
</evidence>
<name>A0A0U1M171_TALIS</name>
<dbReference type="Pfam" id="PF11017">
    <property type="entry name" value="DUF2855"/>
    <property type="match status" value="1"/>
</dbReference>
<gene>
    <name evidence="1" type="ORF">PISL3812_06290</name>
</gene>